<dbReference type="InterPro" id="IPR009057">
    <property type="entry name" value="Homeodomain-like_sf"/>
</dbReference>
<protein>
    <recommendedName>
        <fullName evidence="5">HTH tetR-type domain-containing protein</fullName>
    </recommendedName>
</protein>
<evidence type="ECO:0000313" key="6">
    <source>
        <dbReference type="EMBL" id="GAA5153106.1"/>
    </source>
</evidence>
<organism evidence="6 7">
    <name type="scientific">Pseudonocardia eucalypti</name>
    <dbReference type="NCBI Taxonomy" id="648755"/>
    <lineage>
        <taxon>Bacteria</taxon>
        <taxon>Bacillati</taxon>
        <taxon>Actinomycetota</taxon>
        <taxon>Actinomycetes</taxon>
        <taxon>Pseudonocardiales</taxon>
        <taxon>Pseudonocardiaceae</taxon>
        <taxon>Pseudonocardia</taxon>
    </lineage>
</organism>
<evidence type="ECO:0000256" key="1">
    <source>
        <dbReference type="ARBA" id="ARBA00023015"/>
    </source>
</evidence>
<evidence type="ECO:0000256" key="2">
    <source>
        <dbReference type="ARBA" id="ARBA00023125"/>
    </source>
</evidence>
<evidence type="ECO:0000313" key="7">
    <source>
        <dbReference type="Proteomes" id="UP001428817"/>
    </source>
</evidence>
<dbReference type="InterPro" id="IPR001647">
    <property type="entry name" value="HTH_TetR"/>
</dbReference>
<dbReference type="Pfam" id="PF00440">
    <property type="entry name" value="TetR_N"/>
    <property type="match status" value="1"/>
</dbReference>
<dbReference type="PANTHER" id="PTHR30055:SF234">
    <property type="entry name" value="HTH-TYPE TRANSCRIPTIONAL REGULATOR BETI"/>
    <property type="match status" value="1"/>
</dbReference>
<evidence type="ECO:0000256" key="3">
    <source>
        <dbReference type="ARBA" id="ARBA00023163"/>
    </source>
</evidence>
<reference evidence="7" key="1">
    <citation type="journal article" date="2019" name="Int. J. Syst. Evol. Microbiol.">
        <title>The Global Catalogue of Microorganisms (GCM) 10K type strain sequencing project: providing services to taxonomists for standard genome sequencing and annotation.</title>
        <authorList>
            <consortium name="The Broad Institute Genomics Platform"/>
            <consortium name="The Broad Institute Genome Sequencing Center for Infectious Disease"/>
            <person name="Wu L."/>
            <person name="Ma J."/>
        </authorList>
    </citation>
    <scope>NUCLEOTIDE SEQUENCE [LARGE SCALE GENOMIC DNA]</scope>
    <source>
        <strain evidence="7">JCM 18303</strain>
    </source>
</reference>
<evidence type="ECO:0000259" key="5">
    <source>
        <dbReference type="PROSITE" id="PS50977"/>
    </source>
</evidence>
<evidence type="ECO:0000256" key="4">
    <source>
        <dbReference type="PROSITE-ProRule" id="PRU00335"/>
    </source>
</evidence>
<dbReference type="SUPFAM" id="SSF46689">
    <property type="entry name" value="Homeodomain-like"/>
    <property type="match status" value="1"/>
</dbReference>
<comment type="caution">
    <text evidence="6">The sequence shown here is derived from an EMBL/GenBank/DDBJ whole genome shotgun (WGS) entry which is preliminary data.</text>
</comment>
<keyword evidence="2 4" id="KW-0238">DNA-binding</keyword>
<gene>
    <name evidence="6" type="ORF">GCM10023321_22910</name>
</gene>
<sequence>MPRDGTSTRERLLRAGARLLARDGVHGALTRDIVRAAGQSNDSAVQYHFGSRQGLLVEILDRHVRAMEEQRKPALDALGPSPGLPEALAAVVEPVAEELVTEEGRDFLRIIAQLAGQAGTRTGSVPDPLVGTALAAQLELLERAVRARLPEPLAVERVALVITMLTAALADRARRIDDELPVLLEHREFVANLVAMLTAAVGAPEGRGPDFQPTGRAVSG</sequence>
<keyword evidence="3" id="KW-0804">Transcription</keyword>
<dbReference type="Gene3D" id="1.10.357.10">
    <property type="entry name" value="Tetracycline Repressor, domain 2"/>
    <property type="match status" value="1"/>
</dbReference>
<dbReference type="PANTHER" id="PTHR30055">
    <property type="entry name" value="HTH-TYPE TRANSCRIPTIONAL REGULATOR RUTR"/>
    <property type="match status" value="1"/>
</dbReference>
<dbReference type="EMBL" id="BAABJP010000008">
    <property type="protein sequence ID" value="GAA5153106.1"/>
    <property type="molecule type" value="Genomic_DNA"/>
</dbReference>
<feature type="domain" description="HTH tetR-type" evidence="5">
    <location>
        <begin position="6"/>
        <end position="67"/>
    </location>
</feature>
<dbReference type="Proteomes" id="UP001428817">
    <property type="component" value="Unassembled WGS sequence"/>
</dbReference>
<feature type="DNA-binding region" description="H-T-H motif" evidence="4">
    <location>
        <begin position="30"/>
        <end position="49"/>
    </location>
</feature>
<accession>A0ABP9PVW7</accession>
<dbReference type="InterPro" id="IPR050109">
    <property type="entry name" value="HTH-type_TetR-like_transc_reg"/>
</dbReference>
<keyword evidence="7" id="KW-1185">Reference proteome</keyword>
<dbReference type="RefSeq" id="WP_345702748.1">
    <property type="nucleotide sequence ID" value="NZ_BAABJP010000008.1"/>
</dbReference>
<dbReference type="PROSITE" id="PS50977">
    <property type="entry name" value="HTH_TETR_2"/>
    <property type="match status" value="1"/>
</dbReference>
<proteinExistence type="predicted"/>
<name>A0ABP9PVW7_9PSEU</name>
<keyword evidence="1" id="KW-0805">Transcription regulation</keyword>